<dbReference type="Proteomes" id="UP000537326">
    <property type="component" value="Unassembled WGS sequence"/>
</dbReference>
<dbReference type="AlphaFoldDB" id="A0A7Y9YH84"/>
<evidence type="ECO:0000313" key="5">
    <source>
        <dbReference type="EMBL" id="NYI12228.1"/>
    </source>
</evidence>
<dbReference type="GO" id="GO:0008239">
    <property type="term" value="F:dipeptidyl-peptidase activity"/>
    <property type="evidence" value="ECO:0007669"/>
    <property type="project" value="InterPro"/>
</dbReference>
<name>A0A7Y9YH84_9ACTN</name>
<feature type="region of interest" description="Disordered" evidence="2">
    <location>
        <begin position="385"/>
        <end position="405"/>
    </location>
</feature>
<sequence length="565" mass="61154">MRRTSMTSLALALLAPGLVAPFLTTSPAAAGEREDADWSEVYFDTEDGTTLHADVLRPAGMPETTRTPVVLTVSPYTSHSGGASAPDPSGAPPSDRFHDFLDLTGALDDGYTYVMVDLPGTGGSGGCNDWGGPAEQGAVEAAVEWAADQPWSSGKVALLGKSYDGWTGLMGVSRRPRGLAAVVSMEPVFSGYSYLYNRGVRFANSVGTPVIFQANDLFPGSLQDDPAYHLNGLPLTPCHALNVLQQQDDAEDSAFWAERDLVPTSRGSRLPVLLTQGFLETNTKPDRAFDYWSALRGRSNIGWFGQFDHVRGWETDADGRSQTGRDPRAFVAQVEAFLATHLRGERGRSVRAAKPGVQVQDNLGRWRRERAWPPADVRVRRTTLNTGSYADDGSNTATGPDAGQGVWSVSGPLRRPAWISGEPVLDVTVTTSLPRTNLVGLVYDIAPDGTATVISRGTQLVRSTGTSTWSLPLYGQDWRLAKGHRLGVLLTGADADWWVHLPTGSTVEIDEADIALPFLSRDRRAFLRGEATPRLEEHLADTATVDAAVLEGSQVRFRTQRLRRP</sequence>
<dbReference type="SUPFAM" id="SSF49785">
    <property type="entry name" value="Galactose-binding domain-like"/>
    <property type="match status" value="1"/>
</dbReference>
<dbReference type="Pfam" id="PF08530">
    <property type="entry name" value="PepX_C"/>
    <property type="match status" value="1"/>
</dbReference>
<feature type="chain" id="PRO_5038820301" description="Xaa-Pro dipeptidyl-peptidase C-terminal domain-containing protein" evidence="3">
    <location>
        <begin position="31"/>
        <end position="565"/>
    </location>
</feature>
<feature type="signal peptide" evidence="3">
    <location>
        <begin position="1"/>
        <end position="30"/>
    </location>
</feature>
<comment type="caution">
    <text evidence="5">The sequence shown here is derived from an EMBL/GenBank/DDBJ whole genome shotgun (WGS) entry which is preliminary data.</text>
</comment>
<evidence type="ECO:0000256" key="2">
    <source>
        <dbReference type="SAM" id="MobiDB-lite"/>
    </source>
</evidence>
<dbReference type="SMART" id="SM00939">
    <property type="entry name" value="PepX_C"/>
    <property type="match status" value="1"/>
</dbReference>
<evidence type="ECO:0000256" key="3">
    <source>
        <dbReference type="SAM" id="SignalP"/>
    </source>
</evidence>
<dbReference type="EMBL" id="JACBZI010000001">
    <property type="protein sequence ID" value="NYI12228.1"/>
    <property type="molecule type" value="Genomic_DNA"/>
</dbReference>
<dbReference type="InterPro" id="IPR029058">
    <property type="entry name" value="AB_hydrolase_fold"/>
</dbReference>
<accession>A0A7Y9YH84</accession>
<dbReference type="Gene3D" id="2.60.120.260">
    <property type="entry name" value="Galactose-binding domain-like"/>
    <property type="match status" value="1"/>
</dbReference>
<feature type="compositionally biased region" description="Polar residues" evidence="2">
    <location>
        <begin position="385"/>
        <end position="398"/>
    </location>
</feature>
<feature type="compositionally biased region" description="Low complexity" evidence="2">
    <location>
        <begin position="80"/>
        <end position="94"/>
    </location>
</feature>
<feature type="region of interest" description="Disordered" evidence="2">
    <location>
        <begin position="74"/>
        <end position="94"/>
    </location>
</feature>
<dbReference type="InterPro" id="IPR000383">
    <property type="entry name" value="Xaa-Pro-like_dom"/>
</dbReference>
<gene>
    <name evidence="5" type="ORF">BKA05_003743</name>
</gene>
<keyword evidence="3" id="KW-0732">Signal</keyword>
<dbReference type="InterPro" id="IPR008979">
    <property type="entry name" value="Galactose-bd-like_sf"/>
</dbReference>
<evidence type="ECO:0000256" key="1">
    <source>
        <dbReference type="ARBA" id="ARBA00022801"/>
    </source>
</evidence>
<proteinExistence type="predicted"/>
<evidence type="ECO:0000313" key="6">
    <source>
        <dbReference type="Proteomes" id="UP000537326"/>
    </source>
</evidence>
<organism evidence="5 6">
    <name type="scientific">Nocardioides marinus</name>
    <dbReference type="NCBI Taxonomy" id="374514"/>
    <lineage>
        <taxon>Bacteria</taxon>
        <taxon>Bacillati</taxon>
        <taxon>Actinomycetota</taxon>
        <taxon>Actinomycetes</taxon>
        <taxon>Propionibacteriales</taxon>
        <taxon>Nocardioidaceae</taxon>
        <taxon>Nocardioides</taxon>
    </lineage>
</organism>
<dbReference type="InterPro" id="IPR005674">
    <property type="entry name" value="CocE/Ser_esterase"/>
</dbReference>
<dbReference type="Pfam" id="PF02129">
    <property type="entry name" value="Peptidase_S15"/>
    <property type="match status" value="1"/>
</dbReference>
<dbReference type="Gene3D" id="3.40.50.1820">
    <property type="entry name" value="alpha/beta hydrolase"/>
    <property type="match status" value="2"/>
</dbReference>
<dbReference type="SUPFAM" id="SSF53474">
    <property type="entry name" value="alpha/beta-Hydrolases"/>
    <property type="match status" value="1"/>
</dbReference>
<keyword evidence="6" id="KW-1185">Reference proteome</keyword>
<feature type="domain" description="Xaa-Pro dipeptidyl-peptidase C-terminal" evidence="4">
    <location>
        <begin position="335"/>
        <end position="517"/>
    </location>
</feature>
<dbReference type="NCBIfam" id="TIGR00976">
    <property type="entry name" value="CocE_NonD"/>
    <property type="match status" value="1"/>
</dbReference>
<protein>
    <recommendedName>
        <fullName evidence="4">Xaa-Pro dipeptidyl-peptidase C-terminal domain-containing protein</fullName>
    </recommendedName>
</protein>
<dbReference type="RefSeq" id="WP_179532803.1">
    <property type="nucleotide sequence ID" value="NZ_BAAAPP010000001.1"/>
</dbReference>
<reference evidence="5 6" key="1">
    <citation type="submission" date="2020-07" db="EMBL/GenBank/DDBJ databases">
        <title>Sequencing the genomes of 1000 actinobacteria strains.</title>
        <authorList>
            <person name="Klenk H.-P."/>
        </authorList>
    </citation>
    <scope>NUCLEOTIDE SEQUENCE [LARGE SCALE GENOMIC DNA]</scope>
    <source>
        <strain evidence="5 6">DSM 18248</strain>
    </source>
</reference>
<dbReference type="InterPro" id="IPR013736">
    <property type="entry name" value="Xaa-Pro_dipept_C"/>
</dbReference>
<keyword evidence="1" id="KW-0378">Hydrolase</keyword>
<evidence type="ECO:0000259" key="4">
    <source>
        <dbReference type="SMART" id="SM00939"/>
    </source>
</evidence>